<name>A0ABQ9WAE2_SAGOE</name>
<gene>
    <name evidence="1" type="ORF">P7K49_000011</name>
</gene>
<dbReference type="Proteomes" id="UP001266305">
    <property type="component" value="Unassembled WGS sequence"/>
</dbReference>
<sequence length="217" mass="23764">MPVPSASHPPPCPPSPFPPLDSWVFGSNIDQPFWGSSVGTSRGLHSGVLRGHPPVRAAWSRQLGCSESRSMVTAASHRVSLPPRYFLQPRDNGSKSLKPDDLGSLRLNVVYTEDHVFSSDYYRPLRDLLLKSADVEPVSASAAHILGEVCREKQEAAVPLVRLFLHYGRVVPFISAIASAEESRWDLLRGSEVVAQNSILALGLRKVEGPRLPQKPC</sequence>
<accession>A0ABQ9WAE2</accession>
<proteinExistence type="predicted"/>
<comment type="caution">
    <text evidence="1">The sequence shown here is derived from an EMBL/GenBank/DDBJ whole genome shotgun (WGS) entry which is preliminary data.</text>
</comment>
<evidence type="ECO:0000313" key="2">
    <source>
        <dbReference type="Proteomes" id="UP001266305"/>
    </source>
</evidence>
<keyword evidence="2" id="KW-1185">Reference proteome</keyword>
<organism evidence="1 2">
    <name type="scientific">Saguinus oedipus</name>
    <name type="common">Cotton-top tamarin</name>
    <name type="synonym">Oedipomidas oedipus</name>
    <dbReference type="NCBI Taxonomy" id="9490"/>
    <lineage>
        <taxon>Eukaryota</taxon>
        <taxon>Metazoa</taxon>
        <taxon>Chordata</taxon>
        <taxon>Craniata</taxon>
        <taxon>Vertebrata</taxon>
        <taxon>Euteleostomi</taxon>
        <taxon>Mammalia</taxon>
        <taxon>Eutheria</taxon>
        <taxon>Euarchontoglires</taxon>
        <taxon>Primates</taxon>
        <taxon>Haplorrhini</taxon>
        <taxon>Platyrrhini</taxon>
        <taxon>Cebidae</taxon>
        <taxon>Callitrichinae</taxon>
        <taxon>Saguinus</taxon>
    </lineage>
</organism>
<dbReference type="InterPro" id="IPR008936">
    <property type="entry name" value="Rho_GTPase_activation_prot"/>
</dbReference>
<dbReference type="SUPFAM" id="SSF48350">
    <property type="entry name" value="GTPase activation domain, GAP"/>
    <property type="match status" value="1"/>
</dbReference>
<evidence type="ECO:0000313" key="1">
    <source>
        <dbReference type="EMBL" id="KAK2118625.1"/>
    </source>
</evidence>
<reference evidence="1 2" key="1">
    <citation type="submission" date="2023-05" db="EMBL/GenBank/DDBJ databases">
        <title>B98-5 Cell Line De Novo Hybrid Assembly: An Optical Mapping Approach.</title>
        <authorList>
            <person name="Kananen K."/>
            <person name="Auerbach J.A."/>
            <person name="Kautto E."/>
            <person name="Blachly J.S."/>
        </authorList>
    </citation>
    <scope>NUCLEOTIDE SEQUENCE [LARGE SCALE GENOMIC DNA]</scope>
    <source>
        <strain evidence="1">B95-8</strain>
        <tissue evidence="1">Cell line</tissue>
    </source>
</reference>
<protein>
    <submittedName>
        <fullName evidence="1">Uncharacterized protein</fullName>
    </submittedName>
</protein>
<dbReference type="EMBL" id="JASSZA010000001">
    <property type="protein sequence ID" value="KAK2118625.1"/>
    <property type="molecule type" value="Genomic_DNA"/>
</dbReference>
<dbReference type="InterPro" id="IPR039360">
    <property type="entry name" value="Ras_GTPase"/>
</dbReference>
<dbReference type="PANTHER" id="PTHR10194:SF53">
    <property type="entry name" value="RAS GTPASE-ACTIVATING PROTEIN 3"/>
    <property type="match status" value="1"/>
</dbReference>
<dbReference type="PANTHER" id="PTHR10194">
    <property type="entry name" value="RAS GTPASE-ACTIVATING PROTEINS"/>
    <property type="match status" value="1"/>
</dbReference>